<dbReference type="Proteomes" id="UP000639772">
    <property type="component" value="Unassembled WGS sequence"/>
</dbReference>
<accession>A0A835P3H9</accession>
<evidence type="ECO:0000313" key="5">
    <source>
        <dbReference type="Proteomes" id="UP000639772"/>
    </source>
</evidence>
<protein>
    <submittedName>
        <fullName evidence="3">Uncharacterized protein</fullName>
    </submittedName>
</protein>
<evidence type="ECO:0000313" key="4">
    <source>
        <dbReference type="Proteomes" id="UP000636800"/>
    </source>
</evidence>
<gene>
    <name evidence="3" type="ORF">HPP92_029113</name>
    <name evidence="2" type="ORF">HPP92_029125</name>
</gene>
<feature type="compositionally biased region" description="Polar residues" evidence="1">
    <location>
        <begin position="1"/>
        <end position="10"/>
    </location>
</feature>
<dbReference type="EMBL" id="JADCNM010000641">
    <property type="protein sequence ID" value="KAG0445861.1"/>
    <property type="molecule type" value="Genomic_DNA"/>
</dbReference>
<evidence type="ECO:0000313" key="2">
    <source>
        <dbReference type="EMBL" id="KAG0445861.1"/>
    </source>
</evidence>
<name>A0A835P3H9_VANPL</name>
<comment type="caution">
    <text evidence="3">The sequence shown here is derived from an EMBL/GenBank/DDBJ whole genome shotgun (WGS) entry which is preliminary data.</text>
</comment>
<evidence type="ECO:0000256" key="1">
    <source>
        <dbReference type="SAM" id="MobiDB-lite"/>
    </source>
</evidence>
<feature type="region of interest" description="Disordered" evidence="1">
    <location>
        <begin position="1"/>
        <end position="29"/>
    </location>
</feature>
<evidence type="ECO:0000313" key="3">
    <source>
        <dbReference type="EMBL" id="KAG0445881.1"/>
    </source>
</evidence>
<sequence>MLWVKETSNPVGAWTPRRKMGGRRSVEGWGHEQSGFRRAKFWPIHSGYAERNERPWDRASSNPFHRSARLNWAASFLARCHGAVPPIGIKLGPLRDNANCRGGRQFCPTDRHCQRVQPQVSFRNHFPQAAVSRRSGSVNVQ</sequence>
<dbReference type="EMBL" id="JADCNL010000640">
    <property type="protein sequence ID" value="KAG0445881.1"/>
    <property type="molecule type" value="Genomic_DNA"/>
</dbReference>
<keyword evidence="4" id="KW-1185">Reference proteome</keyword>
<proteinExistence type="predicted"/>
<reference evidence="4 5" key="1">
    <citation type="journal article" date="2020" name="Nat. Food">
        <title>A phased Vanilla planifolia genome enables genetic improvement of flavour and production.</title>
        <authorList>
            <person name="Hasing T."/>
            <person name="Tang H."/>
            <person name="Brym M."/>
            <person name="Khazi F."/>
            <person name="Huang T."/>
            <person name="Chambers A.H."/>
        </authorList>
    </citation>
    <scope>NUCLEOTIDE SEQUENCE [LARGE SCALE GENOMIC DNA]</scope>
    <source>
        <tissue evidence="3">Leaf</tissue>
    </source>
</reference>
<organism evidence="3 4">
    <name type="scientific">Vanilla planifolia</name>
    <name type="common">Vanilla</name>
    <dbReference type="NCBI Taxonomy" id="51239"/>
    <lineage>
        <taxon>Eukaryota</taxon>
        <taxon>Viridiplantae</taxon>
        <taxon>Streptophyta</taxon>
        <taxon>Embryophyta</taxon>
        <taxon>Tracheophyta</taxon>
        <taxon>Spermatophyta</taxon>
        <taxon>Magnoliopsida</taxon>
        <taxon>Liliopsida</taxon>
        <taxon>Asparagales</taxon>
        <taxon>Orchidaceae</taxon>
        <taxon>Vanilloideae</taxon>
        <taxon>Vanilleae</taxon>
        <taxon>Vanilla</taxon>
    </lineage>
</organism>
<dbReference type="Proteomes" id="UP000636800">
    <property type="component" value="Unassembled WGS sequence"/>
</dbReference>
<dbReference type="AlphaFoldDB" id="A0A835P3H9"/>